<organism evidence="3 4">
    <name type="scientific">Propylenella binzhouense</name>
    <dbReference type="NCBI Taxonomy" id="2555902"/>
    <lineage>
        <taxon>Bacteria</taxon>
        <taxon>Pseudomonadati</taxon>
        <taxon>Pseudomonadota</taxon>
        <taxon>Alphaproteobacteria</taxon>
        <taxon>Hyphomicrobiales</taxon>
        <taxon>Propylenellaceae</taxon>
        <taxon>Propylenella</taxon>
    </lineage>
</organism>
<gene>
    <name evidence="3" type="ORF">E4O86_01145</name>
</gene>
<dbReference type="Pfam" id="PF00557">
    <property type="entry name" value="Peptidase_M24"/>
    <property type="match status" value="1"/>
</dbReference>
<dbReference type="InterPro" id="IPR000994">
    <property type="entry name" value="Pept_M24"/>
</dbReference>
<evidence type="ECO:0000259" key="2">
    <source>
        <dbReference type="Pfam" id="PF01321"/>
    </source>
</evidence>
<protein>
    <submittedName>
        <fullName evidence="3">M24 family metallopeptidase</fullName>
    </submittedName>
</protein>
<dbReference type="RefSeq" id="WP_161138670.1">
    <property type="nucleotide sequence ID" value="NZ_SPKJ01000002.1"/>
</dbReference>
<reference evidence="3" key="1">
    <citation type="submission" date="2019-03" db="EMBL/GenBank/DDBJ databases">
        <title>Afifella sp. nov., isolated from activated sludge.</title>
        <authorList>
            <person name="Li Q."/>
            <person name="Liu Y."/>
        </authorList>
    </citation>
    <scope>NUCLEOTIDE SEQUENCE</scope>
    <source>
        <strain evidence="3">L72</strain>
    </source>
</reference>
<dbReference type="CDD" id="cd01066">
    <property type="entry name" value="APP_MetAP"/>
    <property type="match status" value="1"/>
</dbReference>
<feature type="domain" description="Peptidase M24" evidence="1">
    <location>
        <begin position="161"/>
        <end position="365"/>
    </location>
</feature>
<dbReference type="Pfam" id="PF01321">
    <property type="entry name" value="Creatinase_N"/>
    <property type="match status" value="1"/>
</dbReference>
<dbReference type="Proteomes" id="UP000773614">
    <property type="component" value="Unassembled WGS sequence"/>
</dbReference>
<accession>A0A964T158</accession>
<dbReference type="InterPro" id="IPR050659">
    <property type="entry name" value="Peptidase_M24B"/>
</dbReference>
<name>A0A964T158_9HYPH</name>
<dbReference type="AlphaFoldDB" id="A0A964T158"/>
<evidence type="ECO:0000313" key="3">
    <source>
        <dbReference type="EMBL" id="MYZ46329.1"/>
    </source>
</evidence>
<dbReference type="EMBL" id="SPKJ01000002">
    <property type="protein sequence ID" value="MYZ46329.1"/>
    <property type="molecule type" value="Genomic_DNA"/>
</dbReference>
<dbReference type="InterPro" id="IPR036005">
    <property type="entry name" value="Creatinase/aminopeptidase-like"/>
</dbReference>
<comment type="caution">
    <text evidence="3">The sequence shown here is derived from an EMBL/GenBank/DDBJ whole genome shotgun (WGS) entry which is preliminary data.</text>
</comment>
<dbReference type="SUPFAM" id="SSF55920">
    <property type="entry name" value="Creatinase/aminopeptidase"/>
    <property type="match status" value="1"/>
</dbReference>
<sequence>MPAFPKEEFLGRVDETKRRMDAAGMDCLVVIDAANIFYLSGFDAHSAYVPQALVVIAGEEEPRLIVRDMDVPGDTAFMAAKHIHGYPEDYIAHPRSHPYDHFGDLFRAWGIASKRIGVELSQLDVVSWGRLQQALPNVRWPDADGLVTWQRLIKSPAELAYMKQAGQIADAAMRVAIEKSVVGARECDVGAEVMAAQIRGLPEFGGDRPVTPHMPSGCPRVAAPHLAWTDAKLAPGTVTNVELGGFRHRYVTGLSRTIVQGTPEERLQRLHLATKEAVDTVFDSVRPGWTCEEVEALFRKTTRKHGFEKKSRVGYAIGIDWTEKTASLRPGDLTVLKPDMTFHLMAGMWYDSWGYVLSEAFRVTEGGIESFSRLPRDLFVK</sequence>
<dbReference type="PANTHER" id="PTHR46112:SF2">
    <property type="entry name" value="XAA-PRO AMINOPEPTIDASE P-RELATED"/>
    <property type="match status" value="1"/>
</dbReference>
<evidence type="ECO:0000313" key="4">
    <source>
        <dbReference type="Proteomes" id="UP000773614"/>
    </source>
</evidence>
<dbReference type="InterPro" id="IPR000587">
    <property type="entry name" value="Creatinase_N"/>
</dbReference>
<proteinExistence type="predicted"/>
<dbReference type="PANTHER" id="PTHR46112">
    <property type="entry name" value="AMINOPEPTIDASE"/>
    <property type="match status" value="1"/>
</dbReference>
<feature type="domain" description="Creatinase N-terminal" evidence="2">
    <location>
        <begin position="12"/>
        <end position="153"/>
    </location>
</feature>
<dbReference type="InterPro" id="IPR029149">
    <property type="entry name" value="Creatin/AminoP/Spt16_N"/>
</dbReference>
<keyword evidence="4" id="KW-1185">Reference proteome</keyword>
<dbReference type="OrthoDB" id="9761809at2"/>
<dbReference type="Gene3D" id="3.90.230.10">
    <property type="entry name" value="Creatinase/methionine aminopeptidase superfamily"/>
    <property type="match status" value="1"/>
</dbReference>
<dbReference type="Gene3D" id="3.40.350.10">
    <property type="entry name" value="Creatinase/prolidase N-terminal domain"/>
    <property type="match status" value="1"/>
</dbReference>
<dbReference type="SUPFAM" id="SSF53092">
    <property type="entry name" value="Creatinase/prolidase N-terminal domain"/>
    <property type="match status" value="1"/>
</dbReference>
<evidence type="ECO:0000259" key="1">
    <source>
        <dbReference type="Pfam" id="PF00557"/>
    </source>
</evidence>